<organism evidence="2 3">
    <name type="scientific">Bombilactobacillus thymidiniphilus</name>
    <dbReference type="NCBI Taxonomy" id="2923363"/>
    <lineage>
        <taxon>Bacteria</taxon>
        <taxon>Bacillati</taxon>
        <taxon>Bacillota</taxon>
        <taxon>Bacilli</taxon>
        <taxon>Lactobacillales</taxon>
        <taxon>Lactobacillaceae</taxon>
        <taxon>Bombilactobacillus</taxon>
    </lineage>
</organism>
<dbReference type="Proteomes" id="UP000831947">
    <property type="component" value="Chromosome"/>
</dbReference>
<dbReference type="EMBL" id="CP093365">
    <property type="protein sequence ID" value="UQS83682.1"/>
    <property type="molecule type" value="Genomic_DNA"/>
</dbReference>
<dbReference type="Pfam" id="PF17966">
    <property type="entry name" value="Muc_B2"/>
    <property type="match status" value="1"/>
</dbReference>
<gene>
    <name evidence="2" type="ORF">MOO47_00320</name>
</gene>
<accession>A0ABY4PEH2</accession>
<dbReference type="InterPro" id="IPR041495">
    <property type="entry name" value="Mub_B2"/>
</dbReference>
<dbReference type="RefSeq" id="WP_249512867.1">
    <property type="nucleotide sequence ID" value="NZ_CP093365.1"/>
</dbReference>
<evidence type="ECO:0000313" key="3">
    <source>
        <dbReference type="Proteomes" id="UP000831947"/>
    </source>
</evidence>
<feature type="domain" description="Mub B2-like" evidence="1">
    <location>
        <begin position="19"/>
        <end position="109"/>
    </location>
</feature>
<name>A0ABY4PEH2_9LACO</name>
<dbReference type="Gene3D" id="2.60.40.4300">
    <property type="match status" value="1"/>
</dbReference>
<evidence type="ECO:0000259" key="1">
    <source>
        <dbReference type="Pfam" id="PF17966"/>
    </source>
</evidence>
<reference evidence="2 3" key="1">
    <citation type="journal article" date="2022" name="Int. J. Syst. Evol. Microbiol.">
        <title>Apilactobacillus apisilvae sp. nov., Nicolia spurrieriana gen. nov. sp. nov., Bombilactobacillus folatiphilus sp. nov. and Bombilactobacillus thymidiniphilus sp. nov., four new lactic acid bacterial isolates from stingless bees Tetragonula carbonaria and Austroplebeia australis.</title>
        <authorList>
            <person name="Oliphant S.A."/>
            <person name="Watson-Haigh N.S."/>
            <person name="Sumby K.M."/>
            <person name="Gardner J."/>
            <person name="Groom S."/>
            <person name="Jiranek V."/>
        </authorList>
    </citation>
    <scope>NUCLEOTIDE SEQUENCE [LARGE SCALE GENOMIC DNA]</scope>
    <source>
        <strain evidence="2 3">SG4_A1</strain>
    </source>
</reference>
<proteinExistence type="predicted"/>
<protein>
    <recommendedName>
        <fullName evidence="1">Mub B2-like domain-containing protein</fullName>
    </recommendedName>
</protein>
<sequence>MSNTDQTINVLVSHALDFSDEQHSIVRLINLHQPNRQTQTITQWVTLKRSVKIDCVTGDKTYGRWSTDYWDEYEVPTFNGYTPSQSTVEETPVSSDMTDQVVDIYYTQNDK</sequence>
<evidence type="ECO:0000313" key="2">
    <source>
        <dbReference type="EMBL" id="UQS83682.1"/>
    </source>
</evidence>
<keyword evidence="3" id="KW-1185">Reference proteome</keyword>